<dbReference type="PRINTS" id="PR00320">
    <property type="entry name" value="GPROTEINBRPT"/>
</dbReference>
<keyword evidence="5" id="KW-0677">Repeat</keyword>
<keyword evidence="4 13" id="KW-0808">Transferase</keyword>
<dbReference type="InterPro" id="IPR019775">
    <property type="entry name" value="WD40_repeat_CS"/>
</dbReference>
<feature type="repeat" description="WD" evidence="9">
    <location>
        <begin position="762"/>
        <end position="803"/>
    </location>
</feature>
<dbReference type="InterPro" id="IPR015943">
    <property type="entry name" value="WD40/YVTN_repeat-like_dom_sf"/>
</dbReference>
<dbReference type="InterPro" id="IPR001680">
    <property type="entry name" value="WD40_rpt"/>
</dbReference>
<dbReference type="FunFam" id="1.10.510.10:FF:000021">
    <property type="entry name" value="Serine/threonine protein kinase"/>
    <property type="match status" value="1"/>
</dbReference>
<dbReference type="RefSeq" id="WP_145298292.1">
    <property type="nucleotide sequence ID" value="NZ_CP036299.1"/>
</dbReference>
<dbReference type="Gene3D" id="1.10.510.10">
    <property type="entry name" value="Transferase(Phosphotransferase) domain 1"/>
    <property type="match status" value="1"/>
</dbReference>
<evidence type="ECO:0000313" key="14">
    <source>
        <dbReference type="Proteomes" id="UP000315349"/>
    </source>
</evidence>
<keyword evidence="2" id="KW-0723">Serine/threonine-protein kinase</keyword>
<dbReference type="PROSITE" id="PS00678">
    <property type="entry name" value="WD_REPEATS_1"/>
    <property type="match status" value="2"/>
</dbReference>
<dbReference type="PROSITE" id="PS50011">
    <property type="entry name" value="PROTEIN_KINASE_DOM"/>
    <property type="match status" value="1"/>
</dbReference>
<name>A0A518GMK6_9PLAN</name>
<dbReference type="InterPro" id="IPR008271">
    <property type="entry name" value="Ser/Thr_kinase_AS"/>
</dbReference>
<feature type="compositionally biased region" description="Low complexity" evidence="11">
    <location>
        <begin position="521"/>
        <end position="532"/>
    </location>
</feature>
<dbReference type="InterPro" id="IPR011047">
    <property type="entry name" value="Quinoprotein_ADH-like_sf"/>
</dbReference>
<dbReference type="SMART" id="SM00320">
    <property type="entry name" value="WD40"/>
    <property type="match status" value="7"/>
</dbReference>
<evidence type="ECO:0000256" key="2">
    <source>
        <dbReference type="ARBA" id="ARBA00022527"/>
    </source>
</evidence>
<keyword evidence="14" id="KW-1185">Reference proteome</keyword>
<feature type="compositionally biased region" description="Polar residues" evidence="11">
    <location>
        <begin position="142"/>
        <end position="157"/>
    </location>
</feature>
<sequence>MPSQPAPFPAEHSTGKSSSDIDLTTNSSTTEARQICDSPCPSVEVLKQVMLGTLDSQQQQVCICHLDHCTACQQALERLATGDCALGRKMGQLCQHVDQTVPESGSAYWPALREVEVDLAETFVPELSPLPSSLSGLGTEGAASNSGSSGKPSNFSHPSRGDLKLDFLLPPEDPAYLGRLSHFDISRVIGRGGMGVVLEAFDTHLQRAVAIKVLDPELASNETARLRFCREARAAAAITHEHVVSLHHVEKSDNGDLPFLVMQLVQGTTLEARIASEHKLPVREIVRIGMQVAAGLAAAHAEGLIHRDVKPANILLEGPSGRVKLTDFGLARCVEDVKLTQTGFVTGTPLYMAPEQALGEEIDERSDLFSLGAVMYEMATGVPPFSGTTPLAILRKITEENARPISQLNPEIPTWLVEIIGNLLKRNRNDRYSSAAEVAHILASKYQQLEHLSPLQLPTVAGDAFHETSLTCRQAEKRHARNRLLALAGGILGGMILTLSAVSFYWWQLGLTAPNPAGANANSPGANSASIGGLDGSGSPMESVPRTKPVRVYTNNAGPVWGMEITSDNKQLFTAIDDGTIRVWNRDQHRIAGTVQAFAGQVWDVSVSEDRKFFAGGGDDGSVKVFDLSTRQLHETLKAGGPVRTLQFAPKGHRLAVGTRTGQVEIWDVDTKERLLMNPGHTSGVVSVAWSKDGQFLATGGGDKTVSLWDAADGSLLLEMTGHTGGVYSVAFTADDQKIVTGGWDKKLHVWDAATGSSLGELEGHTADIWSVACSPDGALVASAGEDRMLRLWDLDTMKPLAVLNDQSGTIYSVCFSADGKSVLTTGRDGITREWSVPKTAKSAGK</sequence>
<dbReference type="InterPro" id="IPR017441">
    <property type="entry name" value="Protein_kinase_ATP_BS"/>
</dbReference>
<evidence type="ECO:0000256" key="6">
    <source>
        <dbReference type="ARBA" id="ARBA00022741"/>
    </source>
</evidence>
<dbReference type="Pfam" id="PF00400">
    <property type="entry name" value="WD40"/>
    <property type="match status" value="5"/>
</dbReference>
<dbReference type="EC" id="2.7.11.1" evidence="1"/>
<keyword evidence="6 10" id="KW-0547">Nucleotide-binding</keyword>
<evidence type="ECO:0000256" key="9">
    <source>
        <dbReference type="PROSITE-ProRule" id="PRU00221"/>
    </source>
</evidence>
<feature type="region of interest" description="Disordered" evidence="11">
    <location>
        <begin position="521"/>
        <end position="546"/>
    </location>
</feature>
<dbReference type="OrthoDB" id="6111975at2"/>
<evidence type="ECO:0000256" key="4">
    <source>
        <dbReference type="ARBA" id="ARBA00022679"/>
    </source>
</evidence>
<dbReference type="PANTHER" id="PTHR44019">
    <property type="entry name" value="WD REPEAT-CONTAINING PROTEIN 55"/>
    <property type="match status" value="1"/>
</dbReference>
<dbReference type="Pfam" id="PF00069">
    <property type="entry name" value="Pkinase"/>
    <property type="match status" value="1"/>
</dbReference>
<feature type="repeat" description="WD" evidence="9">
    <location>
        <begin position="720"/>
        <end position="761"/>
    </location>
</feature>
<dbReference type="PROSITE" id="PS50294">
    <property type="entry name" value="WD_REPEATS_REGION"/>
    <property type="match status" value="3"/>
</dbReference>
<dbReference type="SUPFAM" id="SSF50998">
    <property type="entry name" value="Quinoprotein alcohol dehydrogenase-like"/>
    <property type="match status" value="1"/>
</dbReference>
<dbReference type="Pfam" id="PF12894">
    <property type="entry name" value="ANAPC4_WD40"/>
    <property type="match status" value="1"/>
</dbReference>
<feature type="repeat" description="WD" evidence="9">
    <location>
        <begin position="804"/>
        <end position="837"/>
    </location>
</feature>
<evidence type="ECO:0000256" key="10">
    <source>
        <dbReference type="PROSITE-ProRule" id="PRU10141"/>
    </source>
</evidence>
<dbReference type="CDD" id="cd14014">
    <property type="entry name" value="STKc_PknB_like"/>
    <property type="match status" value="1"/>
</dbReference>
<evidence type="ECO:0000256" key="11">
    <source>
        <dbReference type="SAM" id="MobiDB-lite"/>
    </source>
</evidence>
<evidence type="ECO:0000259" key="12">
    <source>
        <dbReference type="PROSITE" id="PS50011"/>
    </source>
</evidence>
<evidence type="ECO:0000256" key="3">
    <source>
        <dbReference type="ARBA" id="ARBA00022574"/>
    </source>
</evidence>
<gene>
    <name evidence="13" type="primary">pknB_5</name>
    <name evidence="13" type="ORF">Spb1_17660</name>
</gene>
<keyword evidence="8 10" id="KW-0067">ATP-binding</keyword>
<dbReference type="GO" id="GO:0004674">
    <property type="term" value="F:protein serine/threonine kinase activity"/>
    <property type="evidence" value="ECO:0007669"/>
    <property type="project" value="UniProtKB-KW"/>
</dbReference>
<evidence type="ECO:0000313" key="13">
    <source>
        <dbReference type="EMBL" id="QDV29848.1"/>
    </source>
</evidence>
<dbReference type="CDD" id="cd00200">
    <property type="entry name" value="WD40"/>
    <property type="match status" value="1"/>
</dbReference>
<feature type="domain" description="Protein kinase" evidence="12">
    <location>
        <begin position="183"/>
        <end position="443"/>
    </location>
</feature>
<organism evidence="13 14">
    <name type="scientific">Planctopirus ephydatiae</name>
    <dbReference type="NCBI Taxonomy" id="2528019"/>
    <lineage>
        <taxon>Bacteria</taxon>
        <taxon>Pseudomonadati</taxon>
        <taxon>Planctomycetota</taxon>
        <taxon>Planctomycetia</taxon>
        <taxon>Planctomycetales</taxon>
        <taxon>Planctomycetaceae</taxon>
        <taxon>Planctopirus</taxon>
    </lineage>
</organism>
<feature type="repeat" description="WD" evidence="9">
    <location>
        <begin position="678"/>
        <end position="719"/>
    </location>
</feature>
<dbReference type="PROSITE" id="PS50082">
    <property type="entry name" value="WD_REPEATS_2"/>
    <property type="match status" value="7"/>
</dbReference>
<dbReference type="Gene3D" id="2.130.10.10">
    <property type="entry name" value="YVTN repeat-like/Quinoprotein amine dehydrogenase"/>
    <property type="match status" value="2"/>
</dbReference>
<proteinExistence type="predicted"/>
<dbReference type="KEGG" id="peh:Spb1_17660"/>
<dbReference type="EMBL" id="CP036299">
    <property type="protein sequence ID" value="QDV29848.1"/>
    <property type="molecule type" value="Genomic_DNA"/>
</dbReference>
<feature type="region of interest" description="Disordered" evidence="11">
    <location>
        <begin position="1"/>
        <end position="28"/>
    </location>
</feature>
<dbReference type="InterPro" id="IPR000719">
    <property type="entry name" value="Prot_kinase_dom"/>
</dbReference>
<keyword evidence="3 9" id="KW-0853">WD repeat</keyword>
<feature type="region of interest" description="Disordered" evidence="11">
    <location>
        <begin position="134"/>
        <end position="158"/>
    </location>
</feature>
<dbReference type="PANTHER" id="PTHR44019:SF8">
    <property type="entry name" value="POC1 CENTRIOLAR PROTEIN HOMOLOG"/>
    <property type="match status" value="1"/>
</dbReference>
<dbReference type="InterPro" id="IPR024977">
    <property type="entry name" value="Apc4-like_WD40_dom"/>
</dbReference>
<feature type="repeat" description="WD" evidence="9">
    <location>
        <begin position="595"/>
        <end position="636"/>
    </location>
</feature>
<dbReference type="PROSITE" id="PS00108">
    <property type="entry name" value="PROTEIN_KINASE_ST"/>
    <property type="match status" value="1"/>
</dbReference>
<dbReference type="PROSITE" id="PS00107">
    <property type="entry name" value="PROTEIN_KINASE_ATP"/>
    <property type="match status" value="1"/>
</dbReference>
<dbReference type="InterPro" id="IPR011009">
    <property type="entry name" value="Kinase-like_dom_sf"/>
</dbReference>
<dbReference type="GO" id="GO:0005524">
    <property type="term" value="F:ATP binding"/>
    <property type="evidence" value="ECO:0007669"/>
    <property type="project" value="UniProtKB-UniRule"/>
</dbReference>
<dbReference type="InterPro" id="IPR050505">
    <property type="entry name" value="WDR55/POC1"/>
</dbReference>
<dbReference type="Gene3D" id="3.30.200.20">
    <property type="entry name" value="Phosphorylase Kinase, domain 1"/>
    <property type="match status" value="1"/>
</dbReference>
<evidence type="ECO:0000256" key="8">
    <source>
        <dbReference type="ARBA" id="ARBA00022840"/>
    </source>
</evidence>
<dbReference type="AlphaFoldDB" id="A0A518GMK6"/>
<feature type="repeat" description="WD" evidence="9">
    <location>
        <begin position="643"/>
        <end position="677"/>
    </location>
</feature>
<evidence type="ECO:0000256" key="7">
    <source>
        <dbReference type="ARBA" id="ARBA00022777"/>
    </source>
</evidence>
<dbReference type="InterPro" id="IPR020472">
    <property type="entry name" value="WD40_PAC1"/>
</dbReference>
<evidence type="ECO:0000256" key="1">
    <source>
        <dbReference type="ARBA" id="ARBA00012513"/>
    </source>
</evidence>
<dbReference type="SMART" id="SM00220">
    <property type="entry name" value="S_TKc"/>
    <property type="match status" value="1"/>
</dbReference>
<feature type="binding site" evidence="10">
    <location>
        <position position="212"/>
    </location>
    <ligand>
        <name>ATP</name>
        <dbReference type="ChEBI" id="CHEBI:30616"/>
    </ligand>
</feature>
<feature type="compositionally biased region" description="Polar residues" evidence="11">
    <location>
        <begin position="15"/>
        <end position="28"/>
    </location>
</feature>
<reference evidence="13 14" key="1">
    <citation type="submission" date="2019-02" db="EMBL/GenBank/DDBJ databases">
        <title>Deep-cultivation of Planctomycetes and their phenomic and genomic characterization uncovers novel biology.</title>
        <authorList>
            <person name="Wiegand S."/>
            <person name="Jogler M."/>
            <person name="Boedeker C."/>
            <person name="Pinto D."/>
            <person name="Vollmers J."/>
            <person name="Rivas-Marin E."/>
            <person name="Kohn T."/>
            <person name="Peeters S.H."/>
            <person name="Heuer A."/>
            <person name="Rast P."/>
            <person name="Oberbeckmann S."/>
            <person name="Bunk B."/>
            <person name="Jeske O."/>
            <person name="Meyerdierks A."/>
            <person name="Storesund J.E."/>
            <person name="Kallscheuer N."/>
            <person name="Luecker S."/>
            <person name="Lage O.M."/>
            <person name="Pohl T."/>
            <person name="Merkel B.J."/>
            <person name="Hornburger P."/>
            <person name="Mueller R.-W."/>
            <person name="Bruemmer F."/>
            <person name="Labrenz M."/>
            <person name="Spormann A.M."/>
            <person name="Op den Camp H."/>
            <person name="Overmann J."/>
            <person name="Amann R."/>
            <person name="Jetten M.S.M."/>
            <person name="Mascher T."/>
            <person name="Medema M.H."/>
            <person name="Devos D.P."/>
            <person name="Kaster A.-K."/>
            <person name="Ovreas L."/>
            <person name="Rohde M."/>
            <person name="Galperin M.Y."/>
            <person name="Jogler C."/>
        </authorList>
    </citation>
    <scope>NUCLEOTIDE SEQUENCE [LARGE SCALE GENOMIC DNA]</scope>
    <source>
        <strain evidence="13 14">Spb1</strain>
    </source>
</reference>
<dbReference type="Proteomes" id="UP000315349">
    <property type="component" value="Chromosome"/>
</dbReference>
<protein>
    <recommendedName>
        <fullName evidence="1">non-specific serine/threonine protein kinase</fullName>
        <ecNumber evidence="1">2.7.11.1</ecNumber>
    </recommendedName>
</protein>
<evidence type="ECO:0000256" key="5">
    <source>
        <dbReference type="ARBA" id="ARBA00022737"/>
    </source>
</evidence>
<keyword evidence="7 13" id="KW-0418">Kinase</keyword>
<feature type="repeat" description="WD" evidence="9">
    <location>
        <begin position="553"/>
        <end position="594"/>
    </location>
</feature>
<accession>A0A518GMK6</accession>
<dbReference type="SUPFAM" id="SSF56112">
    <property type="entry name" value="Protein kinase-like (PK-like)"/>
    <property type="match status" value="1"/>
</dbReference>